<keyword evidence="2" id="KW-1185">Reference proteome</keyword>
<dbReference type="EMBL" id="CP006841">
    <property type="protein sequence ID" value="ALA66468.1"/>
    <property type="molecule type" value="Genomic_DNA"/>
</dbReference>
<sequence>MGEVALAMASVGATGDWADAAEAAVMTLMVARSRPGNLNRMFDFFKKKPRETINMAAEYTNTPLSNQMVMLFAEELPMLDSMERAKVYRALEVYEGPQITSQEMLPEEIRRIMDI</sequence>
<gene>
    <name evidence="1" type="ORF">CLAC_00515</name>
</gene>
<dbReference type="Proteomes" id="UP000058446">
    <property type="component" value="Chromosome"/>
</dbReference>
<evidence type="ECO:0000313" key="2">
    <source>
        <dbReference type="Proteomes" id="UP000058446"/>
    </source>
</evidence>
<dbReference type="KEGG" id="clw:CLAC_00515"/>
<name>A0A0K2GXR4_9CORY</name>
<accession>A0A0K2GXR4</accession>
<organism evidence="1 2">
    <name type="scientific">Corynebacterium lactis RW2-5</name>
    <dbReference type="NCBI Taxonomy" id="1408189"/>
    <lineage>
        <taxon>Bacteria</taxon>
        <taxon>Bacillati</taxon>
        <taxon>Actinomycetota</taxon>
        <taxon>Actinomycetes</taxon>
        <taxon>Mycobacteriales</taxon>
        <taxon>Corynebacteriaceae</taxon>
        <taxon>Corynebacterium</taxon>
    </lineage>
</organism>
<reference evidence="1 2" key="1">
    <citation type="submission" date="2013-10" db="EMBL/GenBank/DDBJ databases">
        <title>Complete genome sequence of Corynebacterium lactis DSM 45799(T), isolated from raw cow milk.</title>
        <authorList>
            <person name="Ruckert C."/>
            <person name="Albersmeier A."/>
            <person name="Lipski A."/>
            <person name="Kalinowski J."/>
        </authorList>
    </citation>
    <scope>NUCLEOTIDE SEQUENCE [LARGE SCALE GENOMIC DNA]</scope>
    <source>
        <strain evidence="1 2">RW2-5</strain>
    </source>
</reference>
<dbReference type="PATRIC" id="fig|1408189.4.peg.106"/>
<dbReference type="AlphaFoldDB" id="A0A0K2GXR4"/>
<proteinExistence type="predicted"/>
<protein>
    <submittedName>
        <fullName evidence="1">Uncharacterized protein</fullName>
    </submittedName>
</protein>
<dbReference type="STRING" id="1408189.CLAC_00515"/>
<evidence type="ECO:0000313" key="1">
    <source>
        <dbReference type="EMBL" id="ALA66468.1"/>
    </source>
</evidence>